<accession>A0A1D2AHW2</accession>
<sequence length="86" mass="9677">CKTSFIDAKCPFGHIKLSNCTSTVTYLHNRNRMPSDHFSFSGRTAIVHAPTVYLIQMRNRSLPISSQVQNGTTLEPSERKVILKAQ</sequence>
<dbReference type="GO" id="GO:0016740">
    <property type="term" value="F:transferase activity"/>
    <property type="evidence" value="ECO:0007669"/>
    <property type="project" value="UniProtKB-KW"/>
</dbReference>
<name>A0A1D2AHW2_ORNBR</name>
<reference evidence="1" key="1">
    <citation type="submission" date="2016-07" db="EMBL/GenBank/DDBJ databases">
        <title>Salivary Glands transcriptome analysis on engorged females of Ornithodoros brasiliensis (Acari:Argasidae).</title>
        <authorList>
            <person name="Simons S.M."/>
            <person name="Carvalho E."/>
            <person name="Junqueira-de-Azevedo I."/>
            <person name="Ho P.L."/>
            <person name="Giovanni D."/>
            <person name="Mendonca R."/>
            <person name="Onofrio V."/>
            <person name="Landulfo G."/>
            <person name="Ramirez D."/>
            <person name="Barros-Battesti D."/>
        </authorList>
    </citation>
    <scope>NUCLEOTIDE SEQUENCE</scope>
    <source>
        <strain evidence="1">Female</strain>
        <tissue evidence="1">Salivary gland</tissue>
    </source>
</reference>
<dbReference type="AlphaFoldDB" id="A0A1D2AHW2"/>
<proteinExistence type="predicted"/>
<organism evidence="1">
    <name type="scientific">Ornithodoros brasiliensis</name>
    <name type="common">Mouro tick</name>
    <dbReference type="NCBI Taxonomy" id="888526"/>
    <lineage>
        <taxon>Eukaryota</taxon>
        <taxon>Metazoa</taxon>
        <taxon>Ecdysozoa</taxon>
        <taxon>Arthropoda</taxon>
        <taxon>Chelicerata</taxon>
        <taxon>Arachnida</taxon>
        <taxon>Acari</taxon>
        <taxon>Parasitiformes</taxon>
        <taxon>Ixodida</taxon>
        <taxon>Ixodoidea</taxon>
        <taxon>Argasidae</taxon>
        <taxon>Ornithodorinae</taxon>
        <taxon>Ornithodoros</taxon>
    </lineage>
</organism>
<protein>
    <submittedName>
        <fullName evidence="1">Dolichyl phosphate beta glucosyltransferase</fullName>
    </submittedName>
</protein>
<keyword evidence="1" id="KW-0808">Transferase</keyword>
<dbReference type="EMBL" id="GETE01001091">
    <property type="protein sequence ID" value="JAT78787.1"/>
    <property type="molecule type" value="Transcribed_RNA"/>
</dbReference>
<feature type="non-terminal residue" evidence="1">
    <location>
        <position position="1"/>
    </location>
</feature>
<evidence type="ECO:0000313" key="1">
    <source>
        <dbReference type="EMBL" id="JAT78787.1"/>
    </source>
</evidence>